<proteinExistence type="predicted"/>
<name>A0ABV0ZQG4_9TELE</name>
<accession>A0ABV0ZQG4</accession>
<gene>
    <name evidence="2" type="ORF">AMECASPLE_028866</name>
</gene>
<keyword evidence="3" id="KW-1185">Reference proteome</keyword>
<dbReference type="Proteomes" id="UP001469553">
    <property type="component" value="Unassembled WGS sequence"/>
</dbReference>
<dbReference type="Gene3D" id="1.10.10.60">
    <property type="entry name" value="Homeodomain-like"/>
    <property type="match status" value="1"/>
</dbReference>
<dbReference type="Pfam" id="PF13837">
    <property type="entry name" value="Myb_DNA-bind_4"/>
    <property type="match status" value="1"/>
</dbReference>
<evidence type="ECO:0000259" key="1">
    <source>
        <dbReference type="Pfam" id="PF13837"/>
    </source>
</evidence>
<feature type="domain" description="Myb/SANT-like DNA-binding" evidence="1">
    <location>
        <begin position="54"/>
        <end position="129"/>
    </location>
</feature>
<sequence length="135" mass="15839">MRWFFGHIEIGVFRKTAMETLFLHYTSHVINNRIVSLAKKTKKTTGSSRRMMARHVWCHQEMEYFLNLVHDRGITSILDSKKQINASIYQDLEAAMKEAGFHKPWQILRSKWITLKQKYLAEKRKLGKSGANGKD</sequence>
<reference evidence="2 3" key="1">
    <citation type="submission" date="2021-06" db="EMBL/GenBank/DDBJ databases">
        <authorList>
            <person name="Palmer J.M."/>
        </authorList>
    </citation>
    <scope>NUCLEOTIDE SEQUENCE [LARGE SCALE GENOMIC DNA]</scope>
    <source>
        <strain evidence="2 3">AS_MEX2019</strain>
        <tissue evidence="2">Muscle</tissue>
    </source>
</reference>
<evidence type="ECO:0000313" key="3">
    <source>
        <dbReference type="Proteomes" id="UP001469553"/>
    </source>
</evidence>
<organism evidence="2 3">
    <name type="scientific">Ameca splendens</name>
    <dbReference type="NCBI Taxonomy" id="208324"/>
    <lineage>
        <taxon>Eukaryota</taxon>
        <taxon>Metazoa</taxon>
        <taxon>Chordata</taxon>
        <taxon>Craniata</taxon>
        <taxon>Vertebrata</taxon>
        <taxon>Euteleostomi</taxon>
        <taxon>Actinopterygii</taxon>
        <taxon>Neopterygii</taxon>
        <taxon>Teleostei</taxon>
        <taxon>Neoteleostei</taxon>
        <taxon>Acanthomorphata</taxon>
        <taxon>Ovalentaria</taxon>
        <taxon>Atherinomorphae</taxon>
        <taxon>Cyprinodontiformes</taxon>
        <taxon>Goodeidae</taxon>
        <taxon>Ameca</taxon>
    </lineage>
</organism>
<comment type="caution">
    <text evidence="2">The sequence shown here is derived from an EMBL/GenBank/DDBJ whole genome shotgun (WGS) entry which is preliminary data.</text>
</comment>
<dbReference type="EMBL" id="JAHRIP010069067">
    <property type="protein sequence ID" value="MEQ2308499.1"/>
    <property type="molecule type" value="Genomic_DNA"/>
</dbReference>
<protein>
    <recommendedName>
        <fullName evidence="1">Myb/SANT-like DNA-binding domain-containing protein</fullName>
    </recommendedName>
</protein>
<evidence type="ECO:0000313" key="2">
    <source>
        <dbReference type="EMBL" id="MEQ2308499.1"/>
    </source>
</evidence>
<dbReference type="InterPro" id="IPR044822">
    <property type="entry name" value="Myb_DNA-bind_4"/>
</dbReference>